<evidence type="ECO:0000256" key="1">
    <source>
        <dbReference type="ARBA" id="ARBA00022490"/>
    </source>
</evidence>
<dbReference type="Proteomes" id="UP000547973">
    <property type="component" value="Unassembled WGS sequence"/>
</dbReference>
<dbReference type="EMBL" id="JACBZO010000001">
    <property type="protein sequence ID" value="NYI41531.1"/>
    <property type="molecule type" value="Genomic_DNA"/>
</dbReference>
<accession>A0A7Y9ZDT4</accession>
<dbReference type="InterPro" id="IPR038136">
    <property type="entry name" value="CofD-like_dom_sf"/>
</dbReference>
<keyword evidence="1 2" id="KW-0963">Cytoplasm</keyword>
<comment type="caution">
    <text evidence="3">The sequence shown here is derived from an EMBL/GenBank/DDBJ whole genome shotgun (WGS) entry which is preliminary data.</text>
</comment>
<comment type="subcellular location">
    <subcellularLocation>
        <location evidence="2">Cytoplasm</location>
    </subcellularLocation>
</comment>
<dbReference type="GO" id="GO:0043743">
    <property type="term" value="F:LPPG:FO 2-phospho-L-lactate transferase activity"/>
    <property type="evidence" value="ECO:0007669"/>
    <property type="project" value="InterPro"/>
</dbReference>
<organism evidence="3 4">
    <name type="scientific">Demequina lutea</name>
    <dbReference type="NCBI Taxonomy" id="431489"/>
    <lineage>
        <taxon>Bacteria</taxon>
        <taxon>Bacillati</taxon>
        <taxon>Actinomycetota</taxon>
        <taxon>Actinomycetes</taxon>
        <taxon>Micrococcales</taxon>
        <taxon>Demequinaceae</taxon>
        <taxon>Demequina</taxon>
    </lineage>
</organism>
<protein>
    <recommendedName>
        <fullName evidence="2">Putative gluconeogenesis factor</fullName>
    </recommendedName>
</protein>
<dbReference type="CDD" id="cd07187">
    <property type="entry name" value="YvcK_like"/>
    <property type="match status" value="1"/>
</dbReference>
<dbReference type="HAMAP" id="MF_00973">
    <property type="entry name" value="Gluconeogen_factor"/>
    <property type="match status" value="1"/>
</dbReference>
<dbReference type="GO" id="GO:0005737">
    <property type="term" value="C:cytoplasm"/>
    <property type="evidence" value="ECO:0007669"/>
    <property type="project" value="UniProtKB-SubCell"/>
</dbReference>
<dbReference type="NCBIfam" id="TIGR01826">
    <property type="entry name" value="CofD_related"/>
    <property type="match status" value="1"/>
</dbReference>
<dbReference type="Gene3D" id="3.40.50.10680">
    <property type="entry name" value="CofD-like domains"/>
    <property type="match status" value="1"/>
</dbReference>
<reference evidence="3 4" key="1">
    <citation type="submission" date="2020-07" db="EMBL/GenBank/DDBJ databases">
        <title>Sequencing the genomes of 1000 actinobacteria strains.</title>
        <authorList>
            <person name="Klenk H.-P."/>
        </authorList>
    </citation>
    <scope>NUCLEOTIDE SEQUENCE [LARGE SCALE GENOMIC DNA]</scope>
    <source>
        <strain evidence="3 4">DSM 19970</strain>
    </source>
</reference>
<evidence type="ECO:0000313" key="3">
    <source>
        <dbReference type="EMBL" id="NYI41531.1"/>
    </source>
</evidence>
<dbReference type="GO" id="GO:0008360">
    <property type="term" value="P:regulation of cell shape"/>
    <property type="evidence" value="ECO:0007669"/>
    <property type="project" value="UniProtKB-UniRule"/>
</dbReference>
<comment type="function">
    <text evidence="2">Required for morphogenesis under gluconeogenic growth conditions.</text>
</comment>
<dbReference type="SUPFAM" id="SSF142338">
    <property type="entry name" value="CofD-like"/>
    <property type="match status" value="1"/>
</dbReference>
<dbReference type="PANTHER" id="PTHR30135:SF3">
    <property type="entry name" value="GLUCONEOGENESIS FACTOR-RELATED"/>
    <property type="match status" value="1"/>
</dbReference>
<dbReference type="InterPro" id="IPR010119">
    <property type="entry name" value="Gluconeogen_factor"/>
</dbReference>
<sequence>MTGPRVVALGGGHGLFASLSALRPLTERLTAIVTVADDGGSSGRLREEMGIVPPGDLRMALSALCDDGEWGRTWRDVLQTRFSTPGPLNGHSLGNLLIAGLWERTGDVVDGLDWVAKLLRAQGRVLPLAIEPLEISATVEGVDGPRLVRGQVAVATANGIVSGLGIHPSSPHVPAATLESIRNADLVVLGPGSWYTSVLVHFLVKPVADELVAASDRTILVLNIAYDDVETSGADRADDVRALRRIEPRFRPAVVLADVSHGADPLLKVEVEAWGSRLVFANMKRADATDRHDVDRLAREFSHLIEELGAAGAPQGMRG</sequence>
<comment type="similarity">
    <text evidence="2">Belongs to the gluconeogenesis factor family.</text>
</comment>
<keyword evidence="4" id="KW-1185">Reference proteome</keyword>
<dbReference type="PANTHER" id="PTHR30135">
    <property type="entry name" value="UNCHARACTERIZED PROTEIN YVCK-RELATED"/>
    <property type="match status" value="1"/>
</dbReference>
<evidence type="ECO:0000313" key="4">
    <source>
        <dbReference type="Proteomes" id="UP000547973"/>
    </source>
</evidence>
<dbReference type="RefSeq" id="WP_179397910.1">
    <property type="nucleotide sequence ID" value="NZ_JACBZO010000001.1"/>
</dbReference>
<dbReference type="InterPro" id="IPR002882">
    <property type="entry name" value="CofD"/>
</dbReference>
<evidence type="ECO:0000256" key="2">
    <source>
        <dbReference type="HAMAP-Rule" id="MF_00973"/>
    </source>
</evidence>
<proteinExistence type="inferred from homology"/>
<dbReference type="Pfam" id="PF01933">
    <property type="entry name" value="CofD"/>
    <property type="match status" value="1"/>
</dbReference>
<name>A0A7Y9ZDT4_9MICO</name>
<dbReference type="AlphaFoldDB" id="A0A7Y9ZDT4"/>
<gene>
    <name evidence="3" type="ORF">BKA03_001650</name>
</gene>